<dbReference type="Ensembl" id="ENSCABT00000001275.1">
    <property type="protein sequence ID" value="ENSCABP00000001180.1"/>
    <property type="gene ID" value="ENSCABG00000000987.1"/>
</dbReference>
<reference evidence="2" key="1">
    <citation type="submission" date="2025-08" db="UniProtKB">
        <authorList>
            <consortium name="Ensembl"/>
        </authorList>
    </citation>
    <scope>IDENTIFICATION</scope>
</reference>
<reference evidence="2" key="2">
    <citation type="submission" date="2025-09" db="UniProtKB">
        <authorList>
            <consortium name="Ensembl"/>
        </authorList>
    </citation>
    <scope>IDENTIFICATION</scope>
</reference>
<feature type="region of interest" description="Disordered" evidence="1">
    <location>
        <begin position="1"/>
        <end position="41"/>
    </location>
</feature>
<proteinExistence type="predicted"/>
<organism evidence="2 3">
    <name type="scientific">Chelonoidis abingdonii</name>
    <name type="common">Abingdon island giant tortoise</name>
    <name type="synonym">Testudo abingdonii</name>
    <dbReference type="NCBI Taxonomy" id="106734"/>
    <lineage>
        <taxon>Eukaryota</taxon>
        <taxon>Metazoa</taxon>
        <taxon>Chordata</taxon>
        <taxon>Craniata</taxon>
        <taxon>Vertebrata</taxon>
        <taxon>Euteleostomi</taxon>
        <taxon>Archelosauria</taxon>
        <taxon>Testudinata</taxon>
        <taxon>Testudines</taxon>
        <taxon>Cryptodira</taxon>
        <taxon>Durocryptodira</taxon>
        <taxon>Testudinoidea</taxon>
        <taxon>Testudinidae</taxon>
        <taxon>Chelonoidis</taxon>
    </lineage>
</organism>
<evidence type="ECO:0000256" key="1">
    <source>
        <dbReference type="SAM" id="MobiDB-lite"/>
    </source>
</evidence>
<keyword evidence="3" id="KW-1185">Reference proteome</keyword>
<accession>A0A8C0FZB2</accession>
<dbReference type="AlphaFoldDB" id="A0A8C0FZB2"/>
<sequence>MSGRVGDLSPRQAEALGKVRSSNSPCSSPISSAPPGGRGGC</sequence>
<protein>
    <submittedName>
        <fullName evidence="2">Uncharacterized protein</fullName>
    </submittedName>
</protein>
<feature type="compositionally biased region" description="Low complexity" evidence="1">
    <location>
        <begin position="21"/>
        <end position="35"/>
    </location>
</feature>
<evidence type="ECO:0000313" key="2">
    <source>
        <dbReference type="Ensembl" id="ENSCABP00000001180.1"/>
    </source>
</evidence>
<dbReference type="Proteomes" id="UP000694404">
    <property type="component" value="Unplaced"/>
</dbReference>
<evidence type="ECO:0000313" key="3">
    <source>
        <dbReference type="Proteomes" id="UP000694404"/>
    </source>
</evidence>
<name>A0A8C0FZB2_CHEAB</name>